<sequence length="425" mass="47304">MAGAPYSLKQVHWIFYVTFFAIAPLFQYTSGVWPWGYSPSNTRILQVCLLVFIWGLIFVFASGSTDFVSQNYDSNNHEMLCRKMTFELTPMARTILPLGCVACLVVLLKVVGFENMFLRTTNKADIDSSSLALIISVCLRAFVFGSFALLALNARREHKYYAGTIVAGICLILTCFPTALARFNVAAIYLGIAILLFPAFSKKRGLFSFLLIMGFLVAYPLFNAFKYIGAAASFHEGMETIVGSMTAGYTSGNYDAFSVMFWCFDYLGRFGCANGLQLIGAILFFIPRSIWPSKPVPSGELVFSSLNFHFTDIAFPLPFEGVLNFGLIGLPVFALGYGFAVRMVDTHYWKSRKSYLAGAPSTLLLYYPFLLCLTFYMLRGAMMTTFTYIFGDLAVMFLLHFIAEALKKRAIQPSKSPKSPAAVLN</sequence>
<feature type="transmembrane region" description="Helical" evidence="1">
    <location>
        <begin position="13"/>
        <end position="37"/>
    </location>
</feature>
<evidence type="ECO:0000313" key="2">
    <source>
        <dbReference type="EMBL" id="VYT93748.1"/>
    </source>
</evidence>
<keyword evidence="1" id="KW-0472">Membrane</keyword>
<feature type="transmembrane region" description="Helical" evidence="1">
    <location>
        <begin position="158"/>
        <end position="176"/>
    </location>
</feature>
<keyword evidence="1" id="KW-1133">Transmembrane helix</keyword>
<feature type="transmembrane region" description="Helical" evidence="1">
    <location>
        <begin position="206"/>
        <end position="225"/>
    </location>
</feature>
<feature type="transmembrane region" description="Helical" evidence="1">
    <location>
        <begin position="322"/>
        <end position="344"/>
    </location>
</feature>
<name>A0A6N3AUD2_9ACTN</name>
<gene>
    <name evidence="2" type="ORF">CILFYP54_00328</name>
</gene>
<feature type="transmembrane region" description="Helical" evidence="1">
    <location>
        <begin position="95"/>
        <end position="118"/>
    </location>
</feature>
<protein>
    <recommendedName>
        <fullName evidence="3">Oligosaccharide repeat unit polymerase</fullName>
    </recommendedName>
</protein>
<feature type="transmembrane region" description="Helical" evidence="1">
    <location>
        <begin position="266"/>
        <end position="286"/>
    </location>
</feature>
<feature type="transmembrane region" description="Helical" evidence="1">
    <location>
        <begin position="130"/>
        <end position="152"/>
    </location>
</feature>
<proteinExistence type="predicted"/>
<reference evidence="2" key="1">
    <citation type="submission" date="2019-11" db="EMBL/GenBank/DDBJ databases">
        <authorList>
            <person name="Feng L."/>
        </authorList>
    </citation>
    <scope>NUCLEOTIDE SEQUENCE</scope>
    <source>
        <strain evidence="2">CintestinalisLFYP54</strain>
    </source>
</reference>
<feature type="transmembrane region" description="Helical" evidence="1">
    <location>
        <begin position="44"/>
        <end position="63"/>
    </location>
</feature>
<evidence type="ECO:0000256" key="1">
    <source>
        <dbReference type="SAM" id="Phobius"/>
    </source>
</evidence>
<keyword evidence="1" id="KW-0812">Transmembrane</keyword>
<organism evidence="2">
    <name type="scientific">Collinsella intestinalis</name>
    <dbReference type="NCBI Taxonomy" id="147207"/>
    <lineage>
        <taxon>Bacteria</taxon>
        <taxon>Bacillati</taxon>
        <taxon>Actinomycetota</taxon>
        <taxon>Coriobacteriia</taxon>
        <taxon>Coriobacteriales</taxon>
        <taxon>Coriobacteriaceae</taxon>
        <taxon>Collinsella</taxon>
    </lineage>
</organism>
<feature type="transmembrane region" description="Helical" evidence="1">
    <location>
        <begin position="385"/>
        <end position="406"/>
    </location>
</feature>
<feature type="transmembrane region" description="Helical" evidence="1">
    <location>
        <begin position="183"/>
        <end position="200"/>
    </location>
</feature>
<dbReference type="EMBL" id="CACRTN010000011">
    <property type="protein sequence ID" value="VYT93748.1"/>
    <property type="molecule type" value="Genomic_DNA"/>
</dbReference>
<feature type="transmembrane region" description="Helical" evidence="1">
    <location>
        <begin position="356"/>
        <end position="379"/>
    </location>
</feature>
<evidence type="ECO:0008006" key="3">
    <source>
        <dbReference type="Google" id="ProtNLM"/>
    </source>
</evidence>
<dbReference type="AlphaFoldDB" id="A0A6N3AUD2"/>
<accession>A0A6N3AUD2</accession>